<sequence>MRRISCAAGLLPALLAGVLAPGRARAHAPDTYGLGSRGASMGGALVADATDFSAGYYNPAGLCGATGLGLSIGYAYASNHLRTNGRDSGVRDVHGLSGGLVAPGEVLGVPFAFGLAMFLPDDGLSRIKAIRQETPRWELHDDRLSILFLAANVAVRPLPFLEIGGGVAFLASTRGRFSVTGRADALSPYDSALRHEVDADLTSIRTPQLGARVRAGDLGFVGIAYRGEAKLPLSIDARLQGVVDFAGIEVPLLYELESRTVDAFLPRQVVVGASFQRIEGLRVNVDVTWVDWSAYESPVARTRAHLEAAPPPELPIDLPDDPRPTSVAPLRFADRLVPRLGVEVLAVEAGTLREVAGQEGERRAIEVPLRAGYVYERSPVPPQTGVTNYVDADRHTMSLGAGVVLNRPLEELPGSLRIDLHGQISVLPEVVVEKDNPADFVGDYSAGGTMVNLGATVTAAF</sequence>
<dbReference type="SUPFAM" id="SSF56935">
    <property type="entry name" value="Porins"/>
    <property type="match status" value="1"/>
</dbReference>
<dbReference type="InterPro" id="IPR005017">
    <property type="entry name" value="OMPP1/FadL/TodX"/>
</dbReference>
<evidence type="ECO:0000313" key="9">
    <source>
        <dbReference type="EMBL" id="KYF72228.1"/>
    </source>
</evidence>
<evidence type="ECO:0000256" key="8">
    <source>
        <dbReference type="SAM" id="SignalP"/>
    </source>
</evidence>
<evidence type="ECO:0000256" key="6">
    <source>
        <dbReference type="ARBA" id="ARBA00023136"/>
    </source>
</evidence>
<dbReference type="EMBL" id="JEMA01000278">
    <property type="protein sequence ID" value="KYF72228.1"/>
    <property type="molecule type" value="Genomic_DNA"/>
</dbReference>
<keyword evidence="5 8" id="KW-0732">Signal</keyword>
<dbReference type="Proteomes" id="UP000075260">
    <property type="component" value="Unassembled WGS sequence"/>
</dbReference>
<organism evidence="9 10">
    <name type="scientific">Sorangium cellulosum</name>
    <name type="common">Polyangium cellulosum</name>
    <dbReference type="NCBI Taxonomy" id="56"/>
    <lineage>
        <taxon>Bacteria</taxon>
        <taxon>Pseudomonadati</taxon>
        <taxon>Myxococcota</taxon>
        <taxon>Polyangia</taxon>
        <taxon>Polyangiales</taxon>
        <taxon>Polyangiaceae</taxon>
        <taxon>Sorangium</taxon>
    </lineage>
</organism>
<evidence type="ECO:0000256" key="1">
    <source>
        <dbReference type="ARBA" id="ARBA00004571"/>
    </source>
</evidence>
<gene>
    <name evidence="9" type="ORF">BE15_37750</name>
</gene>
<dbReference type="Gene3D" id="2.40.160.60">
    <property type="entry name" value="Outer membrane protein transport protein (OMPP1/FadL/TodX)"/>
    <property type="match status" value="1"/>
</dbReference>
<proteinExistence type="inferred from homology"/>
<dbReference type="PANTHER" id="PTHR35093:SF8">
    <property type="entry name" value="OUTER MEMBRANE PROTEIN NMB0088-RELATED"/>
    <property type="match status" value="1"/>
</dbReference>
<evidence type="ECO:0000256" key="2">
    <source>
        <dbReference type="ARBA" id="ARBA00008163"/>
    </source>
</evidence>
<evidence type="ECO:0008006" key="11">
    <source>
        <dbReference type="Google" id="ProtNLM"/>
    </source>
</evidence>
<accession>A0A150QXB8</accession>
<comment type="similarity">
    <text evidence="2">Belongs to the OmpP1/FadL family.</text>
</comment>
<dbReference type="AlphaFoldDB" id="A0A150QXB8"/>
<feature type="chain" id="PRO_5007567494" description="Long-chain fatty acid transporter" evidence="8">
    <location>
        <begin position="27"/>
        <end position="461"/>
    </location>
</feature>
<evidence type="ECO:0000256" key="7">
    <source>
        <dbReference type="ARBA" id="ARBA00023237"/>
    </source>
</evidence>
<dbReference type="PANTHER" id="PTHR35093">
    <property type="entry name" value="OUTER MEMBRANE PROTEIN NMB0088-RELATED"/>
    <property type="match status" value="1"/>
</dbReference>
<reference evidence="9 10" key="1">
    <citation type="submission" date="2014-02" db="EMBL/GenBank/DDBJ databases">
        <title>The small core and large imbalanced accessory genome model reveals a collaborative survival strategy of Sorangium cellulosum strains in nature.</title>
        <authorList>
            <person name="Han K."/>
            <person name="Peng R."/>
            <person name="Blom J."/>
            <person name="Li Y.-Z."/>
        </authorList>
    </citation>
    <scope>NUCLEOTIDE SEQUENCE [LARGE SCALE GENOMIC DNA]</scope>
    <source>
        <strain evidence="9 10">So0008-312</strain>
    </source>
</reference>
<dbReference type="RefSeq" id="WP_061606501.1">
    <property type="nucleotide sequence ID" value="NZ_JEMA01000278.1"/>
</dbReference>
<keyword evidence="6" id="KW-0472">Membrane</keyword>
<dbReference type="GO" id="GO:0015483">
    <property type="term" value="F:long-chain fatty acid transporting porin activity"/>
    <property type="evidence" value="ECO:0007669"/>
    <property type="project" value="TreeGrafter"/>
</dbReference>
<dbReference type="GO" id="GO:0009279">
    <property type="term" value="C:cell outer membrane"/>
    <property type="evidence" value="ECO:0007669"/>
    <property type="project" value="UniProtKB-SubCell"/>
</dbReference>
<dbReference type="OrthoDB" id="9809992at2"/>
<evidence type="ECO:0000256" key="3">
    <source>
        <dbReference type="ARBA" id="ARBA00022452"/>
    </source>
</evidence>
<evidence type="ECO:0000256" key="5">
    <source>
        <dbReference type="ARBA" id="ARBA00022729"/>
    </source>
</evidence>
<comment type="caution">
    <text evidence="9">The sequence shown here is derived from an EMBL/GenBank/DDBJ whole genome shotgun (WGS) entry which is preliminary data.</text>
</comment>
<keyword evidence="4" id="KW-0812">Transmembrane</keyword>
<keyword evidence="3" id="KW-1134">Transmembrane beta strand</keyword>
<evidence type="ECO:0000313" key="10">
    <source>
        <dbReference type="Proteomes" id="UP000075260"/>
    </source>
</evidence>
<comment type="subcellular location">
    <subcellularLocation>
        <location evidence="1">Cell outer membrane</location>
        <topology evidence="1">Multi-pass membrane protein</topology>
    </subcellularLocation>
</comment>
<feature type="signal peptide" evidence="8">
    <location>
        <begin position="1"/>
        <end position="26"/>
    </location>
</feature>
<keyword evidence="7" id="KW-0998">Cell outer membrane</keyword>
<evidence type="ECO:0000256" key="4">
    <source>
        <dbReference type="ARBA" id="ARBA00022692"/>
    </source>
</evidence>
<protein>
    <recommendedName>
        <fullName evidence="11">Long-chain fatty acid transporter</fullName>
    </recommendedName>
</protein>
<name>A0A150QXB8_SORCE</name>